<name>A0A931DTD6_9ACTN</name>
<dbReference type="Gene3D" id="1.20.1730.10">
    <property type="entry name" value="Sodium/glucose cotransporter"/>
    <property type="match status" value="1"/>
</dbReference>
<dbReference type="GO" id="GO:0005886">
    <property type="term" value="C:plasma membrane"/>
    <property type="evidence" value="ECO:0007669"/>
    <property type="project" value="TreeGrafter"/>
</dbReference>
<evidence type="ECO:0000256" key="5">
    <source>
        <dbReference type="ARBA" id="ARBA00022989"/>
    </source>
</evidence>
<keyword evidence="5 8" id="KW-1133">Transmembrane helix</keyword>
<dbReference type="PROSITE" id="PS50283">
    <property type="entry name" value="NA_SOLUT_SYMP_3"/>
    <property type="match status" value="1"/>
</dbReference>
<organism evidence="9 10">
    <name type="scientific">Actinomadura viridis</name>
    <dbReference type="NCBI Taxonomy" id="58110"/>
    <lineage>
        <taxon>Bacteria</taxon>
        <taxon>Bacillati</taxon>
        <taxon>Actinomycetota</taxon>
        <taxon>Actinomycetes</taxon>
        <taxon>Streptosporangiales</taxon>
        <taxon>Thermomonosporaceae</taxon>
        <taxon>Actinomadura</taxon>
    </lineage>
</organism>
<dbReference type="EMBL" id="JADOUA010000001">
    <property type="protein sequence ID" value="MBG6093165.1"/>
    <property type="molecule type" value="Genomic_DNA"/>
</dbReference>
<evidence type="ECO:0000256" key="8">
    <source>
        <dbReference type="SAM" id="Phobius"/>
    </source>
</evidence>
<accession>A0A931DTD6</accession>
<feature type="transmembrane region" description="Helical" evidence="8">
    <location>
        <begin position="451"/>
        <end position="475"/>
    </location>
</feature>
<feature type="transmembrane region" description="Helical" evidence="8">
    <location>
        <begin position="317"/>
        <end position="338"/>
    </location>
</feature>
<dbReference type="PANTHER" id="PTHR48086">
    <property type="entry name" value="SODIUM/PROLINE SYMPORTER-RELATED"/>
    <property type="match status" value="1"/>
</dbReference>
<keyword evidence="6 8" id="KW-0472">Membrane</keyword>
<evidence type="ECO:0000313" key="9">
    <source>
        <dbReference type="EMBL" id="MBG6093165.1"/>
    </source>
</evidence>
<evidence type="ECO:0000256" key="1">
    <source>
        <dbReference type="ARBA" id="ARBA00004141"/>
    </source>
</evidence>
<dbReference type="RefSeq" id="WP_197015265.1">
    <property type="nucleotide sequence ID" value="NZ_BAABES010000018.1"/>
</dbReference>
<feature type="transmembrane region" description="Helical" evidence="8">
    <location>
        <begin position="359"/>
        <end position="379"/>
    </location>
</feature>
<evidence type="ECO:0000256" key="4">
    <source>
        <dbReference type="ARBA" id="ARBA00022692"/>
    </source>
</evidence>
<evidence type="ECO:0000256" key="6">
    <source>
        <dbReference type="ARBA" id="ARBA00023136"/>
    </source>
</evidence>
<comment type="subcellular location">
    <subcellularLocation>
        <location evidence="1">Membrane</location>
        <topology evidence="1">Multi-pass membrane protein</topology>
    </subcellularLocation>
</comment>
<dbReference type="CDD" id="cd10322">
    <property type="entry name" value="SLC5sbd"/>
    <property type="match status" value="1"/>
</dbReference>
<feature type="transmembrane region" description="Helical" evidence="8">
    <location>
        <begin position="385"/>
        <end position="408"/>
    </location>
</feature>
<feature type="transmembrane region" description="Helical" evidence="8">
    <location>
        <begin position="116"/>
        <end position="137"/>
    </location>
</feature>
<feature type="transmembrane region" description="Helical" evidence="8">
    <location>
        <begin position="420"/>
        <end position="439"/>
    </location>
</feature>
<gene>
    <name evidence="9" type="ORF">IW256_007278</name>
</gene>
<dbReference type="AlphaFoldDB" id="A0A931DTD6"/>
<feature type="transmembrane region" description="Helical" evidence="8">
    <location>
        <begin position="233"/>
        <end position="250"/>
    </location>
</feature>
<feature type="transmembrane region" description="Helical" evidence="8">
    <location>
        <begin position="73"/>
        <end position="95"/>
    </location>
</feature>
<keyword evidence="3" id="KW-0813">Transport</keyword>
<dbReference type="PANTHER" id="PTHR48086:SF8">
    <property type="entry name" value="MONOCARBOXYLIC ACID PERMEASE"/>
    <property type="match status" value="1"/>
</dbReference>
<dbReference type="GO" id="GO:0022857">
    <property type="term" value="F:transmembrane transporter activity"/>
    <property type="evidence" value="ECO:0007669"/>
    <property type="project" value="InterPro"/>
</dbReference>
<evidence type="ECO:0000256" key="2">
    <source>
        <dbReference type="ARBA" id="ARBA00006434"/>
    </source>
</evidence>
<feature type="transmembrane region" description="Helical" evidence="8">
    <location>
        <begin position="43"/>
        <end position="67"/>
    </location>
</feature>
<feature type="transmembrane region" description="Helical" evidence="8">
    <location>
        <begin position="157"/>
        <end position="181"/>
    </location>
</feature>
<evidence type="ECO:0000256" key="3">
    <source>
        <dbReference type="ARBA" id="ARBA00022448"/>
    </source>
</evidence>
<feature type="transmembrane region" description="Helical" evidence="8">
    <location>
        <begin position="188"/>
        <end position="203"/>
    </location>
</feature>
<keyword evidence="4 8" id="KW-0812">Transmembrane</keyword>
<feature type="transmembrane region" description="Helical" evidence="8">
    <location>
        <begin position="6"/>
        <end position="22"/>
    </location>
</feature>
<evidence type="ECO:0000313" key="10">
    <source>
        <dbReference type="Proteomes" id="UP000614047"/>
    </source>
</evidence>
<protein>
    <submittedName>
        <fullName evidence="9">SSS family solute:Na+ symporter</fullName>
    </submittedName>
</protein>
<feature type="transmembrane region" description="Helical" evidence="8">
    <location>
        <begin position="271"/>
        <end position="297"/>
    </location>
</feature>
<comment type="similarity">
    <text evidence="2 7">Belongs to the sodium:solute symporter (SSF) (TC 2.A.21) family.</text>
</comment>
<dbReference type="InterPro" id="IPR001734">
    <property type="entry name" value="Na/solute_symporter"/>
</dbReference>
<comment type="caution">
    <text evidence="9">The sequence shown here is derived from an EMBL/GenBank/DDBJ whole genome shotgun (WGS) entry which is preliminary data.</text>
</comment>
<evidence type="ECO:0000256" key="7">
    <source>
        <dbReference type="RuleBase" id="RU362091"/>
    </source>
</evidence>
<reference evidence="9" key="1">
    <citation type="submission" date="2020-11" db="EMBL/GenBank/DDBJ databases">
        <title>Sequencing the genomes of 1000 actinobacteria strains.</title>
        <authorList>
            <person name="Klenk H.-P."/>
        </authorList>
    </citation>
    <scope>NUCLEOTIDE SEQUENCE</scope>
    <source>
        <strain evidence="9">DSM 43175</strain>
    </source>
</reference>
<dbReference type="InterPro" id="IPR050277">
    <property type="entry name" value="Sodium:Solute_Symporter"/>
</dbReference>
<proteinExistence type="inferred from homology"/>
<dbReference type="InterPro" id="IPR038377">
    <property type="entry name" value="Na/Glc_symporter_sf"/>
</dbReference>
<dbReference type="Pfam" id="PF00474">
    <property type="entry name" value="SSF"/>
    <property type="match status" value="1"/>
</dbReference>
<sequence>MFVSLALIALTLAVAVYLGVQARGRKAMDLERWAVGGRSLGGVFVFLLMAGEIYTTTTFLGISGFIYANGGAAYYILAYVTLAYVVSYWLLPVLWRYAKQHGLVSQADFFAKKYDSPGLGVVVTIIGIAGMVPFLVLQLKGLGIIVSEASYGAVSPAAAIVAGGVLLTGYVALSGLLAAAWTSTVKDILIVVVVAFLGVYLPFKHFGGVGELFAAVEKARPHFAELHTDSLGLSWYVSTVLVSTLGFYMWPHLFTATFSARKESTFRKNAVVFPLYQLFLLFVFFVGFTAVLAVPGLPAGQADLSLLRLAKESLPPVVIGLVGGAGLLAALVPGAMLLNTTSTLVANNVYKPLRRESDAGRVARLMVPCVGAVSVYLALIDGAAIVTLLLLAYALVTQLAPALLLSLLPRNPANSRGVGAGMLAGTGTIAYLTVNGLTVADVAPFLPPALLHVNVGVLALGVNVVVLVLVTLATFRRAPVLTARGSA</sequence>
<keyword evidence="10" id="KW-1185">Reference proteome</keyword>
<dbReference type="Proteomes" id="UP000614047">
    <property type="component" value="Unassembled WGS sequence"/>
</dbReference>